<dbReference type="AlphaFoldDB" id="A0A7W2DX84"/>
<evidence type="ECO:0000313" key="2">
    <source>
        <dbReference type="EMBL" id="MBA5224547.1"/>
    </source>
</evidence>
<comment type="caution">
    <text evidence="2">The sequence shown here is derived from an EMBL/GenBank/DDBJ whole genome shotgun (WGS) entry which is preliminary data.</text>
</comment>
<accession>A0A7W2DX84</accession>
<name>A0A7W2DX84_9ACTN</name>
<organism evidence="2 3">
    <name type="scientific">Streptomyces griseoaurantiacus</name>
    <dbReference type="NCBI Taxonomy" id="68213"/>
    <lineage>
        <taxon>Bacteria</taxon>
        <taxon>Bacillati</taxon>
        <taxon>Actinomycetota</taxon>
        <taxon>Actinomycetes</taxon>
        <taxon>Kitasatosporales</taxon>
        <taxon>Streptomycetaceae</taxon>
        <taxon>Streptomyces</taxon>
        <taxon>Streptomyces aurantiacus group</taxon>
    </lineage>
</organism>
<gene>
    <name evidence="2" type="ORF">H1X69_24550</name>
</gene>
<dbReference type="EMBL" id="JACERG010000017">
    <property type="protein sequence ID" value="MBA5224547.1"/>
    <property type="molecule type" value="Genomic_DNA"/>
</dbReference>
<evidence type="ECO:0000256" key="1">
    <source>
        <dbReference type="SAM" id="MobiDB-lite"/>
    </source>
</evidence>
<feature type="region of interest" description="Disordered" evidence="1">
    <location>
        <begin position="1"/>
        <end position="23"/>
    </location>
</feature>
<evidence type="ECO:0000313" key="3">
    <source>
        <dbReference type="Proteomes" id="UP000587608"/>
    </source>
</evidence>
<dbReference type="Proteomes" id="UP000587608">
    <property type="component" value="Unassembled WGS sequence"/>
</dbReference>
<reference evidence="2 3" key="1">
    <citation type="submission" date="2020-07" db="EMBL/GenBank/DDBJ databases">
        <title>Differential regulation of undecylprodigiosin biosynthesis in the yeast-scavenging Streptomyces strain MBK6.</title>
        <authorList>
            <person name="Baral B."/>
            <person name="Siitonen V."/>
            <person name="Laughlin M."/>
            <person name="Yamada K."/>
            <person name="Ilomaeki M."/>
            <person name="Metsae-Ketelae M."/>
            <person name="Niemi J."/>
        </authorList>
    </citation>
    <scope>NUCLEOTIDE SEQUENCE [LARGE SCALE GENOMIC DNA]</scope>
    <source>
        <strain evidence="2 3">MBK6</strain>
    </source>
</reference>
<sequence>MPGEHVAASEQPRPAGPAGPHRTRVVAHPESYALQGMPVWCTVCGARRDWAFINHGRHVWVRCRCGHEWHEPELTRADFDALVLPGAGVEYANVDEMLAKLGFDGIFRGMYLG</sequence>
<proteinExistence type="predicted"/>
<protein>
    <submittedName>
        <fullName evidence="2">Uncharacterized protein</fullName>
    </submittedName>
</protein>